<proteinExistence type="predicted"/>
<organism evidence="1 2">
    <name type="scientific">Mucuna pruriens</name>
    <name type="common">Velvet bean</name>
    <name type="synonym">Dolichos pruriens</name>
    <dbReference type="NCBI Taxonomy" id="157652"/>
    <lineage>
        <taxon>Eukaryota</taxon>
        <taxon>Viridiplantae</taxon>
        <taxon>Streptophyta</taxon>
        <taxon>Embryophyta</taxon>
        <taxon>Tracheophyta</taxon>
        <taxon>Spermatophyta</taxon>
        <taxon>Magnoliopsida</taxon>
        <taxon>eudicotyledons</taxon>
        <taxon>Gunneridae</taxon>
        <taxon>Pentapetalae</taxon>
        <taxon>rosids</taxon>
        <taxon>fabids</taxon>
        <taxon>Fabales</taxon>
        <taxon>Fabaceae</taxon>
        <taxon>Papilionoideae</taxon>
        <taxon>50 kb inversion clade</taxon>
        <taxon>NPAAA clade</taxon>
        <taxon>indigoferoid/millettioid clade</taxon>
        <taxon>Phaseoleae</taxon>
        <taxon>Mucuna</taxon>
    </lineage>
</organism>
<keyword evidence="2" id="KW-1185">Reference proteome</keyword>
<dbReference type="OrthoDB" id="1433117at2759"/>
<evidence type="ECO:0000313" key="2">
    <source>
        <dbReference type="Proteomes" id="UP000257109"/>
    </source>
</evidence>
<comment type="caution">
    <text evidence="1">The sequence shown here is derived from an EMBL/GenBank/DDBJ whole genome shotgun (WGS) entry which is preliminary data.</text>
</comment>
<accession>A0A371GD36</accession>
<dbReference type="AlphaFoldDB" id="A0A371GD36"/>
<reference evidence="1" key="1">
    <citation type="submission" date="2018-05" db="EMBL/GenBank/DDBJ databases">
        <title>Draft genome of Mucuna pruriens seed.</title>
        <authorList>
            <person name="Nnadi N.E."/>
            <person name="Vos R."/>
            <person name="Hasami M.H."/>
            <person name="Devisetty U.K."/>
            <person name="Aguiy J.C."/>
        </authorList>
    </citation>
    <scope>NUCLEOTIDE SEQUENCE [LARGE SCALE GENOMIC DNA]</scope>
    <source>
        <strain evidence="1">JCA_2017</strain>
    </source>
</reference>
<evidence type="ECO:0000313" key="1">
    <source>
        <dbReference type="EMBL" id="RDX88464.1"/>
    </source>
</evidence>
<feature type="non-terminal residue" evidence="1">
    <location>
        <position position="1"/>
    </location>
</feature>
<dbReference type="EMBL" id="QJKJ01005932">
    <property type="protein sequence ID" value="RDX88464.1"/>
    <property type="molecule type" value="Genomic_DNA"/>
</dbReference>
<protein>
    <submittedName>
        <fullName evidence="1">Uncharacterized protein</fullName>
    </submittedName>
</protein>
<gene>
    <name evidence="1" type="ORF">CR513_29952</name>
</gene>
<sequence>MKARVAKRHNRKLSPSNSNAETWYYGKSCKQWKESPFRVSNDVGKGAYCLEKLDDKKVPHTWNATSLQMYYN</sequence>
<dbReference type="Proteomes" id="UP000257109">
    <property type="component" value="Unassembled WGS sequence"/>
</dbReference>
<name>A0A371GD36_MUCPR</name>